<dbReference type="EMBL" id="QUQM01000002">
    <property type="protein sequence ID" value="KAA8651365.1"/>
    <property type="molecule type" value="Genomic_DNA"/>
</dbReference>
<proteinExistence type="predicted"/>
<dbReference type="VEuPathDB" id="FungiDB:EYZ11_012866"/>
<gene>
    <name evidence="2" type="ORF">ATNIH1004_000247</name>
</gene>
<reference evidence="2 3" key="1">
    <citation type="submission" date="2019-08" db="EMBL/GenBank/DDBJ databases">
        <title>The genome sequence of a newly discovered highly antifungal drug resistant Aspergillus species, Aspergillus tanneri NIH 1004.</title>
        <authorList>
            <person name="Mounaud S."/>
            <person name="Singh I."/>
            <person name="Joardar V."/>
            <person name="Pakala S."/>
            <person name="Pakala S."/>
            <person name="Venepally P."/>
            <person name="Chung J.K."/>
            <person name="Losada L."/>
            <person name="Nierman W.C."/>
        </authorList>
    </citation>
    <scope>NUCLEOTIDE SEQUENCE [LARGE SCALE GENOMIC DNA]</scope>
    <source>
        <strain evidence="2 3">NIH1004</strain>
    </source>
</reference>
<dbReference type="GeneID" id="54322949"/>
<sequence length="238" mass="27755">MSYKGGTATFSYQIGVADRLVAMAVLGNVKRPFERHRELERLSNLPSIDGEAGNDDSSDGDSNRGDFLNSLEPMDINYGNLQSPWISTQVPAKSDFNETDESVIDLTGDINNTTFLPPMNHERQCQRNRQQDRQKPRHLSRARTCKVLLGNQRRSWLVLFRATSEQGADDFLKENNIKLRHRMTHRVAARDYYAYQQGWKDSENIDFRQRRLESQLFDSLWKDWRPDPMEVCLRWIMV</sequence>
<dbReference type="Proteomes" id="UP000324241">
    <property type="component" value="Unassembled WGS sequence"/>
</dbReference>
<evidence type="ECO:0000313" key="3">
    <source>
        <dbReference type="Proteomes" id="UP000324241"/>
    </source>
</evidence>
<dbReference type="AlphaFoldDB" id="A0A5M9MW84"/>
<dbReference type="RefSeq" id="XP_033430726.1">
    <property type="nucleotide sequence ID" value="XM_033564969.1"/>
</dbReference>
<feature type="region of interest" description="Disordered" evidence="1">
    <location>
        <begin position="44"/>
        <end position="69"/>
    </location>
</feature>
<organism evidence="2 3">
    <name type="scientific">Aspergillus tanneri</name>
    <dbReference type="NCBI Taxonomy" id="1220188"/>
    <lineage>
        <taxon>Eukaryota</taxon>
        <taxon>Fungi</taxon>
        <taxon>Dikarya</taxon>
        <taxon>Ascomycota</taxon>
        <taxon>Pezizomycotina</taxon>
        <taxon>Eurotiomycetes</taxon>
        <taxon>Eurotiomycetidae</taxon>
        <taxon>Eurotiales</taxon>
        <taxon>Aspergillaceae</taxon>
        <taxon>Aspergillus</taxon>
        <taxon>Aspergillus subgen. Circumdati</taxon>
    </lineage>
</organism>
<name>A0A5M9MW84_9EURO</name>
<dbReference type="OrthoDB" id="3067443at2759"/>
<accession>A0A5M9MW84</accession>
<comment type="caution">
    <text evidence="2">The sequence shown here is derived from an EMBL/GenBank/DDBJ whole genome shotgun (WGS) entry which is preliminary data.</text>
</comment>
<protein>
    <submittedName>
        <fullName evidence="2">Uncharacterized protein</fullName>
    </submittedName>
</protein>
<evidence type="ECO:0000256" key="1">
    <source>
        <dbReference type="SAM" id="MobiDB-lite"/>
    </source>
</evidence>
<evidence type="ECO:0000313" key="2">
    <source>
        <dbReference type="EMBL" id="KAA8651365.1"/>
    </source>
</evidence>